<dbReference type="PIRSF" id="PIRSF000018">
    <property type="entry name" value="Mb_ADH_cyt_c"/>
    <property type="match status" value="1"/>
</dbReference>
<evidence type="ECO:0000313" key="15">
    <source>
        <dbReference type="Proteomes" id="UP000192900"/>
    </source>
</evidence>
<dbReference type="Gene3D" id="1.10.760.10">
    <property type="entry name" value="Cytochrome c-like domain"/>
    <property type="match status" value="3"/>
</dbReference>
<dbReference type="PROSITE" id="PS51007">
    <property type="entry name" value="CYTC"/>
    <property type="match status" value="3"/>
</dbReference>
<keyword evidence="7 10" id="KW-0408">Iron</keyword>
<proteinExistence type="predicted"/>
<evidence type="ECO:0000256" key="8">
    <source>
        <dbReference type="ARBA" id="ARBA00023136"/>
    </source>
</evidence>
<feature type="binding site" description="covalent" evidence="9">
    <location>
        <position position="189"/>
    </location>
    <ligand>
        <name>heme c</name>
        <dbReference type="ChEBI" id="CHEBI:61717"/>
        <label>2</label>
    </ligand>
</feature>
<keyword evidence="15" id="KW-1185">Reference proteome</keyword>
<feature type="binding site" description="axial binding residue" evidence="10">
    <location>
        <position position="193"/>
    </location>
    <ligand>
        <name>heme c</name>
        <dbReference type="ChEBI" id="CHEBI:61717"/>
        <label>2</label>
    </ligand>
    <ligandPart>
        <name>Fe</name>
        <dbReference type="ChEBI" id="CHEBI:18248"/>
    </ligandPart>
</feature>
<evidence type="ECO:0000256" key="5">
    <source>
        <dbReference type="ARBA" id="ARBA00022729"/>
    </source>
</evidence>
<dbReference type="InterPro" id="IPR036909">
    <property type="entry name" value="Cyt_c-like_dom_sf"/>
</dbReference>
<evidence type="ECO:0000256" key="2">
    <source>
        <dbReference type="ARBA" id="ARBA00022475"/>
    </source>
</evidence>
<evidence type="ECO:0000256" key="11">
    <source>
        <dbReference type="SAM" id="Phobius"/>
    </source>
</evidence>
<dbReference type="InterPro" id="IPR014353">
    <property type="entry name" value="Membr-bd_ADH_cyt_c"/>
</dbReference>
<evidence type="ECO:0000256" key="1">
    <source>
        <dbReference type="ARBA" id="ARBA00004236"/>
    </source>
</evidence>
<feature type="chain" id="PRO_5012077208" evidence="12">
    <location>
        <begin position="22"/>
        <end position="443"/>
    </location>
</feature>
<dbReference type="SUPFAM" id="SSF46626">
    <property type="entry name" value="Cytochrome c"/>
    <property type="match status" value="3"/>
</dbReference>
<keyword evidence="5 12" id="KW-0732">Signal</keyword>
<dbReference type="PANTHER" id="PTHR35008">
    <property type="entry name" value="BLL4482 PROTEIN-RELATED"/>
    <property type="match status" value="1"/>
</dbReference>
<dbReference type="EMBL" id="CP019706">
    <property type="protein sequence ID" value="ARJ42384.1"/>
    <property type="molecule type" value="Genomic_DNA"/>
</dbReference>
<sequence>MVKHWKSLFAAGVLAVTSVQAHPADQSELIKRGEYLAIAGDCGACHTEEGKAPFSGGHAITSPLGTIFSTNITPSKSAGIGNYSEAQFAAALRKGIRGDGSQLYPAMPYTAYARLTDEDVAALYAYFMHGVQPVDAKPEATALPFPFNLRFSMAAWNLLFADSKVYQPDATQTDEWNRGAYLVQGLTHCSTCHTPRNILMAEQQKKNLQGASLGTWYAPDITAATLQGEPRWTQKMLADYLATGHADNGATAGGPMLEAIDKSFSRMTPEDLQAIATYLLPADRAANKSVTVKGLTPVQGNDIPQALAGLSEGEQLYRDNCASCHNLSGQGLNGLPALQHHPVLAKPTADNVAMAILQGVWPEKGQGMIGFSSSLNDQQIAAVTNYVMQDIGHSQVQISAERVKTLRAGGETSPLMLLSRIGMAAAGVALILALLWLRKKRRA</sequence>
<evidence type="ECO:0000256" key="4">
    <source>
        <dbReference type="ARBA" id="ARBA00022723"/>
    </source>
</evidence>
<evidence type="ECO:0000256" key="7">
    <source>
        <dbReference type="ARBA" id="ARBA00023004"/>
    </source>
</evidence>
<keyword evidence="8 11" id="KW-0472">Membrane</keyword>
<evidence type="ECO:0000256" key="6">
    <source>
        <dbReference type="ARBA" id="ARBA00022737"/>
    </source>
</evidence>
<feature type="binding site" description="axial binding residue" evidence="10">
    <location>
        <position position="46"/>
    </location>
    <ligand>
        <name>heme c</name>
        <dbReference type="ChEBI" id="CHEBI:61717"/>
        <label>1</label>
    </ligand>
    <ligandPart>
        <name>Fe</name>
        <dbReference type="ChEBI" id="CHEBI:18248"/>
    </ligandPart>
</feature>
<evidence type="ECO:0000256" key="10">
    <source>
        <dbReference type="PIRSR" id="PIRSR000018-51"/>
    </source>
</evidence>
<gene>
    <name evidence="14" type="ORF">B1H58_10370</name>
</gene>
<feature type="domain" description="Cytochrome c" evidence="13">
    <location>
        <begin position="308"/>
        <end position="391"/>
    </location>
</feature>
<protein>
    <submittedName>
        <fullName evidence="14">Cytochrome C</fullName>
    </submittedName>
</protein>
<dbReference type="GO" id="GO:0005886">
    <property type="term" value="C:plasma membrane"/>
    <property type="evidence" value="ECO:0007669"/>
    <property type="project" value="UniProtKB-SubCell"/>
</dbReference>
<dbReference type="KEGG" id="palh:B1H58_10370"/>
<dbReference type="GO" id="GO:0005506">
    <property type="term" value="F:iron ion binding"/>
    <property type="evidence" value="ECO:0007669"/>
    <property type="project" value="InterPro"/>
</dbReference>
<keyword evidence="11" id="KW-1133">Transmembrane helix</keyword>
<feature type="signal peptide" evidence="12">
    <location>
        <begin position="1"/>
        <end position="21"/>
    </location>
</feature>
<dbReference type="GO" id="GO:0020037">
    <property type="term" value="F:heme binding"/>
    <property type="evidence" value="ECO:0007669"/>
    <property type="project" value="InterPro"/>
</dbReference>
<dbReference type="OrthoDB" id="9811281at2"/>
<reference evidence="14 15" key="1">
    <citation type="submission" date="2017-02" db="EMBL/GenBank/DDBJ databases">
        <title>Complete genome sequence of the drought resistance-promoting endophyte Pantoea alhagi LTYR-11Z.</title>
        <authorList>
            <person name="Zhang L."/>
        </authorList>
    </citation>
    <scope>NUCLEOTIDE SEQUENCE [LARGE SCALE GENOMIC DNA]</scope>
    <source>
        <strain evidence="14 15">LTYR-11Z</strain>
    </source>
</reference>
<keyword evidence="11" id="KW-0812">Transmembrane</keyword>
<dbReference type="AlphaFoldDB" id="A0A1W6B5M4"/>
<dbReference type="RefSeq" id="WP_085070000.1">
    <property type="nucleotide sequence ID" value="NZ_CP019706.1"/>
</dbReference>
<dbReference type="Pfam" id="PF00034">
    <property type="entry name" value="Cytochrom_C"/>
    <property type="match status" value="3"/>
</dbReference>
<name>A0A1W6B5M4_9GAMM</name>
<keyword evidence="6" id="KW-0677">Repeat</keyword>
<feature type="binding site" description="covalent" evidence="9">
    <location>
        <position position="42"/>
    </location>
    <ligand>
        <name>heme c</name>
        <dbReference type="ChEBI" id="CHEBI:61717"/>
        <label>1</label>
    </ligand>
</feature>
<organism evidence="14 15">
    <name type="scientific">Pantoea alhagi</name>
    <dbReference type="NCBI Taxonomy" id="1891675"/>
    <lineage>
        <taxon>Bacteria</taxon>
        <taxon>Pseudomonadati</taxon>
        <taxon>Pseudomonadota</taxon>
        <taxon>Gammaproteobacteria</taxon>
        <taxon>Enterobacterales</taxon>
        <taxon>Erwiniaceae</taxon>
        <taxon>Pantoea</taxon>
    </lineage>
</organism>
<accession>A0A1W6B5M4</accession>
<evidence type="ECO:0000256" key="9">
    <source>
        <dbReference type="PIRSR" id="PIRSR000018-50"/>
    </source>
</evidence>
<feature type="transmembrane region" description="Helical" evidence="11">
    <location>
        <begin position="417"/>
        <end position="437"/>
    </location>
</feature>
<evidence type="ECO:0000313" key="14">
    <source>
        <dbReference type="EMBL" id="ARJ42384.1"/>
    </source>
</evidence>
<dbReference type="Proteomes" id="UP000192900">
    <property type="component" value="Chromosome"/>
</dbReference>
<evidence type="ECO:0000256" key="3">
    <source>
        <dbReference type="ARBA" id="ARBA00022617"/>
    </source>
</evidence>
<feature type="binding site" description="axial binding residue" evidence="10">
    <location>
        <position position="325"/>
    </location>
    <ligand>
        <name>heme c</name>
        <dbReference type="ChEBI" id="CHEBI:61717"/>
        <label>3</label>
    </ligand>
    <ligandPart>
        <name>Fe</name>
        <dbReference type="ChEBI" id="CHEBI:18248"/>
    </ligandPart>
</feature>
<evidence type="ECO:0000259" key="13">
    <source>
        <dbReference type="PROSITE" id="PS51007"/>
    </source>
</evidence>
<feature type="domain" description="Cytochrome c" evidence="13">
    <location>
        <begin position="174"/>
        <end position="283"/>
    </location>
</feature>
<feature type="binding site" description="covalent" evidence="9">
    <location>
        <position position="324"/>
    </location>
    <ligand>
        <name>heme c</name>
        <dbReference type="ChEBI" id="CHEBI:61717"/>
        <label>3</label>
    </ligand>
</feature>
<dbReference type="InterPro" id="IPR051459">
    <property type="entry name" value="Cytochrome_c-type_DH"/>
</dbReference>
<feature type="binding site" description="covalent" evidence="9">
    <location>
        <position position="321"/>
    </location>
    <ligand>
        <name>heme c</name>
        <dbReference type="ChEBI" id="CHEBI:61717"/>
        <label>3</label>
    </ligand>
</feature>
<keyword evidence="4 10" id="KW-0479">Metal-binding</keyword>
<evidence type="ECO:0000256" key="12">
    <source>
        <dbReference type="SAM" id="SignalP"/>
    </source>
</evidence>
<feature type="binding site" description="covalent" evidence="9">
    <location>
        <position position="192"/>
    </location>
    <ligand>
        <name>heme c</name>
        <dbReference type="ChEBI" id="CHEBI:61717"/>
        <label>2</label>
    </ligand>
</feature>
<keyword evidence="2" id="KW-1003">Cell membrane</keyword>
<keyword evidence="3 9" id="KW-0349">Heme</keyword>
<dbReference type="GO" id="GO:0016614">
    <property type="term" value="F:oxidoreductase activity, acting on CH-OH group of donors"/>
    <property type="evidence" value="ECO:0007669"/>
    <property type="project" value="InterPro"/>
</dbReference>
<dbReference type="GO" id="GO:0009055">
    <property type="term" value="F:electron transfer activity"/>
    <property type="evidence" value="ECO:0007669"/>
    <property type="project" value="InterPro"/>
</dbReference>
<comment type="subcellular location">
    <subcellularLocation>
        <location evidence="1">Cell membrane</location>
    </subcellularLocation>
</comment>
<feature type="domain" description="Cytochrome c" evidence="13">
    <location>
        <begin position="28"/>
        <end position="131"/>
    </location>
</feature>
<dbReference type="InterPro" id="IPR009056">
    <property type="entry name" value="Cyt_c-like_dom"/>
</dbReference>
<dbReference type="PANTHER" id="PTHR35008:SF8">
    <property type="entry name" value="ALCOHOL DEHYDROGENASE CYTOCHROME C SUBUNIT"/>
    <property type="match status" value="1"/>
</dbReference>
<comment type="cofactor">
    <cofactor evidence="9">
        <name>heme c</name>
        <dbReference type="ChEBI" id="CHEBI:61717"/>
    </cofactor>
    <text evidence="9">Binds 3 heme c groups covalently per subunit.</text>
</comment>
<feature type="binding site" description="covalent" evidence="9">
    <location>
        <position position="45"/>
    </location>
    <ligand>
        <name>heme c</name>
        <dbReference type="ChEBI" id="CHEBI:61717"/>
        <label>1</label>
    </ligand>
</feature>
<dbReference type="STRING" id="1891675.B1H58_10370"/>